<protein>
    <submittedName>
        <fullName evidence="2">Uncharacterized protein</fullName>
    </submittedName>
</protein>
<name>A0A1L3KS70_9ZZZZ</name>
<keyword evidence="1" id="KW-0812">Transmembrane</keyword>
<keyword evidence="1" id="KW-1133">Transmembrane helix</keyword>
<proteinExistence type="predicted"/>
<feature type="transmembrane region" description="Helical" evidence="1">
    <location>
        <begin position="108"/>
        <end position="132"/>
    </location>
</feature>
<organism evidence="2">
    <name type="scientific">uncultured microorganism</name>
    <dbReference type="NCBI Taxonomy" id="358574"/>
    <lineage>
        <taxon>unclassified sequences</taxon>
        <taxon>environmental samples</taxon>
    </lineage>
</organism>
<dbReference type="EMBL" id="KY194792">
    <property type="protein sequence ID" value="APG80682.1"/>
    <property type="molecule type" value="Genomic_DNA"/>
</dbReference>
<evidence type="ECO:0000313" key="2">
    <source>
        <dbReference type="EMBL" id="APG80682.1"/>
    </source>
</evidence>
<reference evidence="2" key="1">
    <citation type="submission" date="2016-11" db="EMBL/GenBank/DDBJ databases">
        <title>New CRISPR-Cas systems from uncultivated microbespotential reviewing scientists.</title>
        <authorList>
            <person name="Burstein D."/>
            <person name="Harrington L.B."/>
            <person name="Strutt S.C."/>
            <person name="Probst A.J."/>
            <person name="Anantharaman K."/>
            <person name="Thoman B.C."/>
            <person name="Doudna J.A."/>
            <person name="Banfield J.F."/>
        </authorList>
    </citation>
    <scope>NUCLEOTIDE SEQUENCE</scope>
</reference>
<evidence type="ECO:0000256" key="1">
    <source>
        <dbReference type="SAM" id="Phobius"/>
    </source>
</evidence>
<keyword evidence="1" id="KW-0472">Membrane</keyword>
<accession>A0A1L3KS70</accession>
<sequence length="200" mass="22314">MRVHIVDDHYDDIRVFDAEYEREKSKLVYHEGGFLGFGSKEKTIPCNYSMTHKDTKGTRHARYMDIGDGELKQIDYATNTNKDFTQNYIRSFKHAEAMKDLAVPAGMSLFQVVTIAAGIVLLASAVAAYFLVSHGYALINNLYKPVNSTLNKLSGQISTQQALIKNITVEYNRSSIALNASLREIALLQREILSTNGGST</sequence>
<dbReference type="AlphaFoldDB" id="A0A1L3KS70"/>